<dbReference type="OrthoDB" id="2712443at2759"/>
<dbReference type="AlphaFoldDB" id="A0A0C9T104"/>
<dbReference type="HOGENOM" id="CLU_007654_2_0_1"/>
<reference evidence="3" key="2">
    <citation type="submission" date="2015-01" db="EMBL/GenBank/DDBJ databases">
        <title>Evolutionary Origins and Diversification of the Mycorrhizal Mutualists.</title>
        <authorList>
            <consortium name="DOE Joint Genome Institute"/>
            <consortium name="Mycorrhizal Genomics Consortium"/>
            <person name="Kohler A."/>
            <person name="Kuo A."/>
            <person name="Nagy L.G."/>
            <person name="Floudas D."/>
            <person name="Copeland A."/>
            <person name="Barry K.W."/>
            <person name="Cichocki N."/>
            <person name="Veneault-Fourrey C."/>
            <person name="LaButti K."/>
            <person name="Lindquist E.A."/>
            <person name="Lipzen A."/>
            <person name="Lundell T."/>
            <person name="Morin E."/>
            <person name="Murat C."/>
            <person name="Riley R."/>
            <person name="Ohm R."/>
            <person name="Sun H."/>
            <person name="Tunlid A."/>
            <person name="Henrissat B."/>
            <person name="Grigoriev I.V."/>
            <person name="Hibbett D.S."/>
            <person name="Martin F."/>
        </authorList>
    </citation>
    <scope>NUCLEOTIDE SEQUENCE [LARGE SCALE GENOMIC DNA]</scope>
    <source>
        <strain evidence="3">ATCC 200175</strain>
    </source>
</reference>
<feature type="compositionally biased region" description="Basic and acidic residues" evidence="1">
    <location>
        <begin position="523"/>
        <end position="532"/>
    </location>
</feature>
<dbReference type="Proteomes" id="UP000053647">
    <property type="component" value="Unassembled WGS sequence"/>
</dbReference>
<evidence type="ECO:0000313" key="3">
    <source>
        <dbReference type="Proteomes" id="UP000053647"/>
    </source>
</evidence>
<dbReference type="EMBL" id="KN821205">
    <property type="protein sequence ID" value="KIJ05153.1"/>
    <property type="molecule type" value="Genomic_DNA"/>
</dbReference>
<feature type="compositionally biased region" description="Acidic residues" evidence="1">
    <location>
        <begin position="434"/>
        <end position="448"/>
    </location>
</feature>
<protein>
    <submittedName>
        <fullName evidence="2">Uncharacterized protein</fullName>
    </submittedName>
</protein>
<feature type="non-terminal residue" evidence="2">
    <location>
        <position position="1"/>
    </location>
</feature>
<evidence type="ECO:0000256" key="1">
    <source>
        <dbReference type="SAM" id="MobiDB-lite"/>
    </source>
</evidence>
<feature type="compositionally biased region" description="Acidic residues" evidence="1">
    <location>
        <begin position="134"/>
        <end position="143"/>
    </location>
</feature>
<feature type="compositionally biased region" description="Basic residues" evidence="1">
    <location>
        <begin position="581"/>
        <end position="598"/>
    </location>
</feature>
<feature type="compositionally biased region" description="Polar residues" evidence="1">
    <location>
        <begin position="86"/>
        <end position="100"/>
    </location>
</feature>
<evidence type="ECO:0000313" key="2">
    <source>
        <dbReference type="EMBL" id="KIJ05153.1"/>
    </source>
</evidence>
<name>A0A0C9T104_PAXIN</name>
<feature type="compositionally biased region" description="Pro residues" evidence="1">
    <location>
        <begin position="174"/>
        <end position="185"/>
    </location>
</feature>
<sequence length="674" mass="72819">DRGDQGVRRIRTIPQTLDTPHHETVGGATADTADPNALQSTSLEGERGYSKSIDGTAPDSRSADDEDGDDVDVGHAHVVPHPPSSTRRTANEEATGTTNPDARCAGTTMPVGTSYGPSNELRNESKEKGKGGEVVEDVEEEDEKGGRASGIEDPSSNDDGGDEDVRHAYVVPKPASPSPYHALPPPDERRRPPSVPLEGEKNGQQASGHVDDTATHLERPRRESTTMPPLRTPYDQGSNGEGRKGAVGGDDDTKTSYRVDERRSRRGEARDEGKDDEEGQQNRERGQTTEERRTAATNANDEDDAPPPEPPPFPHHPALPPPSPIHPERPDDVDTAKSNRTAARRRADDVHDPGGQTDAPDSVPPSVRLEGEKIRCTSLRVELTDVEMNDVDETSAEEAGRPPGQSKARKPPRDPVGTPDGDTRRPNGPTKPPDEEEGADGGDGEQEVESTVGHVETNEPGRVEVEGVENVETKESRRGDKPRGREDKGEESRQVDEPGDEGNEELRSREVEGELGDQSEGDGCQRDGRTIDTGDATSGTTPDSKRVKVGPLADDETSQQRNGRPNVSNHSPTPSTPSTKHTNRPTHHVNPPRRRGRLKTLSTNVSRARAYGVRTTSNGRVDDHPGQSDATETAQGYWGSVPEPPQSRTKAPRPVRRHRTPSTPPSIPANYHIG</sequence>
<feature type="compositionally biased region" description="Basic and acidic residues" evidence="1">
    <location>
        <begin position="121"/>
        <end position="133"/>
    </location>
</feature>
<gene>
    <name evidence="2" type="ORF">PAXINDRAFT_21570</name>
</gene>
<keyword evidence="3" id="KW-1185">Reference proteome</keyword>
<feature type="compositionally biased region" description="Basic and acidic residues" evidence="1">
    <location>
        <begin position="456"/>
        <end position="496"/>
    </location>
</feature>
<accession>A0A0C9T104</accession>
<feature type="compositionally biased region" description="Basic and acidic residues" evidence="1">
    <location>
        <begin position="326"/>
        <end position="337"/>
    </location>
</feature>
<reference evidence="2 3" key="1">
    <citation type="submission" date="2014-06" db="EMBL/GenBank/DDBJ databases">
        <authorList>
            <consortium name="DOE Joint Genome Institute"/>
            <person name="Kuo A."/>
            <person name="Kohler A."/>
            <person name="Nagy L.G."/>
            <person name="Floudas D."/>
            <person name="Copeland A."/>
            <person name="Barry K.W."/>
            <person name="Cichocki N."/>
            <person name="Veneault-Fourrey C."/>
            <person name="LaButti K."/>
            <person name="Lindquist E.A."/>
            <person name="Lipzen A."/>
            <person name="Lundell T."/>
            <person name="Morin E."/>
            <person name="Murat C."/>
            <person name="Sun H."/>
            <person name="Tunlid A."/>
            <person name="Henrissat B."/>
            <person name="Grigoriev I.V."/>
            <person name="Hibbett D.S."/>
            <person name="Martin F."/>
            <person name="Nordberg H.P."/>
            <person name="Cantor M.N."/>
            <person name="Hua S.X."/>
        </authorList>
    </citation>
    <scope>NUCLEOTIDE SEQUENCE [LARGE SCALE GENOMIC DNA]</scope>
    <source>
        <strain evidence="2 3">ATCC 200175</strain>
    </source>
</reference>
<feature type="compositionally biased region" description="Basic and acidic residues" evidence="1">
    <location>
        <begin position="280"/>
        <end position="294"/>
    </location>
</feature>
<proteinExistence type="predicted"/>
<feature type="compositionally biased region" description="Pro residues" evidence="1">
    <location>
        <begin position="307"/>
        <end position="325"/>
    </location>
</feature>
<feature type="compositionally biased region" description="Basic and acidic residues" evidence="1">
    <location>
        <begin position="251"/>
        <end position="273"/>
    </location>
</feature>
<feature type="compositionally biased region" description="Polar residues" evidence="1">
    <location>
        <begin position="559"/>
        <end position="570"/>
    </location>
</feature>
<feature type="compositionally biased region" description="Basic and acidic residues" evidence="1">
    <location>
        <begin position="209"/>
        <end position="224"/>
    </location>
</feature>
<feature type="region of interest" description="Disordered" evidence="1">
    <location>
        <begin position="1"/>
        <end position="674"/>
    </location>
</feature>
<feature type="compositionally biased region" description="Basic residues" evidence="1">
    <location>
        <begin position="650"/>
        <end position="660"/>
    </location>
</feature>
<feature type="compositionally biased region" description="Acidic residues" evidence="1">
    <location>
        <begin position="384"/>
        <end position="396"/>
    </location>
</feature>
<organism evidence="2 3">
    <name type="scientific">Paxillus involutus ATCC 200175</name>
    <dbReference type="NCBI Taxonomy" id="664439"/>
    <lineage>
        <taxon>Eukaryota</taxon>
        <taxon>Fungi</taxon>
        <taxon>Dikarya</taxon>
        <taxon>Basidiomycota</taxon>
        <taxon>Agaricomycotina</taxon>
        <taxon>Agaricomycetes</taxon>
        <taxon>Agaricomycetidae</taxon>
        <taxon>Boletales</taxon>
        <taxon>Paxilineae</taxon>
        <taxon>Paxillaceae</taxon>
        <taxon>Paxillus</taxon>
    </lineage>
</organism>